<dbReference type="GO" id="GO:0046872">
    <property type="term" value="F:metal ion binding"/>
    <property type="evidence" value="ECO:0007669"/>
    <property type="project" value="UniProtKB-KW"/>
</dbReference>
<evidence type="ECO:0000256" key="2">
    <source>
        <dbReference type="ARBA" id="ARBA00022723"/>
    </source>
</evidence>
<evidence type="ECO:0000256" key="3">
    <source>
        <dbReference type="ARBA" id="ARBA00023004"/>
    </source>
</evidence>
<dbReference type="Gene3D" id="3.20.20.70">
    <property type="entry name" value="Aldolase class I"/>
    <property type="match status" value="1"/>
</dbReference>
<reference evidence="6" key="1">
    <citation type="journal article" date="2020" name="mSystems">
        <title>Genome- and Community-Level Interaction Insights into Carbon Utilization and Element Cycling Functions of Hydrothermarchaeota in Hydrothermal Sediment.</title>
        <authorList>
            <person name="Zhou Z."/>
            <person name="Liu Y."/>
            <person name="Xu W."/>
            <person name="Pan J."/>
            <person name="Luo Z.H."/>
            <person name="Li M."/>
        </authorList>
    </citation>
    <scope>NUCLEOTIDE SEQUENCE [LARGE SCALE GENOMIC DNA]</scope>
    <source>
        <strain evidence="6">SpSt-8</strain>
    </source>
</reference>
<evidence type="ECO:0000256" key="1">
    <source>
        <dbReference type="ARBA" id="ARBA00022691"/>
    </source>
</evidence>
<dbReference type="InterPro" id="IPR013785">
    <property type="entry name" value="Aldolase_TIM"/>
</dbReference>
<keyword evidence="3" id="KW-0408">Iron</keyword>
<dbReference type="SUPFAM" id="SSF102114">
    <property type="entry name" value="Radical SAM enzymes"/>
    <property type="match status" value="1"/>
</dbReference>
<keyword evidence="2" id="KW-0479">Metal-binding</keyword>
<keyword evidence="1" id="KW-0949">S-adenosyl-L-methionine</keyword>
<dbReference type="PANTHER" id="PTHR43075">
    <property type="entry name" value="FORMATE LYASE ACTIVATING ENZYME, PUTATIVE (AFU_ORTHOLOGUE AFUA_2G15630)-RELATED"/>
    <property type="match status" value="1"/>
</dbReference>
<proteinExistence type="predicted"/>
<feature type="domain" description="Radical SAM core" evidence="5">
    <location>
        <begin position="155"/>
        <end position="311"/>
    </location>
</feature>
<dbReference type="GO" id="GO:0003824">
    <property type="term" value="F:catalytic activity"/>
    <property type="evidence" value="ECO:0007669"/>
    <property type="project" value="InterPro"/>
</dbReference>
<name>A0A7C3WU08_THEPE</name>
<dbReference type="PANTHER" id="PTHR43075:SF1">
    <property type="entry name" value="FORMATE LYASE ACTIVATING ENZYME, PUTATIVE (AFU_ORTHOLOGUE AFUA_2G15630)-RELATED"/>
    <property type="match status" value="1"/>
</dbReference>
<gene>
    <name evidence="6" type="ORF">ENV88_06360</name>
</gene>
<dbReference type="SFLD" id="SFLDS00029">
    <property type="entry name" value="Radical_SAM"/>
    <property type="match status" value="1"/>
</dbReference>
<dbReference type="CDD" id="cd01335">
    <property type="entry name" value="Radical_SAM"/>
    <property type="match status" value="1"/>
</dbReference>
<evidence type="ECO:0000259" key="5">
    <source>
        <dbReference type="Pfam" id="PF04055"/>
    </source>
</evidence>
<dbReference type="EMBL" id="DTIB01000104">
    <property type="protein sequence ID" value="HGB25626.1"/>
    <property type="molecule type" value="Genomic_DNA"/>
</dbReference>
<accession>A0A7C3WU08</accession>
<protein>
    <submittedName>
        <fullName evidence="6">Radical SAM protein</fullName>
    </submittedName>
</protein>
<evidence type="ECO:0000256" key="4">
    <source>
        <dbReference type="ARBA" id="ARBA00023014"/>
    </source>
</evidence>
<sequence>MVSWFYLVRPDSVSVWENEEVRRRLSHYYAVMRGQRPAKYRVVKRTEADFSGDDSTESLWRLHDSLSREFEEHYREVAEGGVKLDERRLPERTFLDLKVELLRRIVRSCHLCEWRCGVDRTTGRRGACGLDSRVRVASAFLHMGEEAPLVPSGTIFFTGCSFKCVFCQNWDVSTKPENGVEVSPQELADIAVELFLRGARNINYVGGNPDQQAHVIVESLKYMDVNVPLLWNTNMYMSLELLKVLLDLVDIWLPDFKYGNDECARRLSGVRSYFEVVSRNHRIACSRGDMIVRHLVLPNHLDCCTKPVLEWIAKNCPRALVNIMEQYRPEHLVARYPQRWPDIARRPRWEEMQEAYEYADRLGLCWRPVS</sequence>
<dbReference type="SFLD" id="SFLDG01099">
    <property type="entry name" value="Uncharacterised_Radical_SAM_Su"/>
    <property type="match status" value="1"/>
</dbReference>
<keyword evidence="4" id="KW-0411">Iron-sulfur</keyword>
<dbReference type="AlphaFoldDB" id="A0A7C3WU08"/>
<comment type="caution">
    <text evidence="6">The sequence shown here is derived from an EMBL/GenBank/DDBJ whole genome shotgun (WGS) entry which is preliminary data.</text>
</comment>
<evidence type="ECO:0000313" key="6">
    <source>
        <dbReference type="EMBL" id="HGB25626.1"/>
    </source>
</evidence>
<organism evidence="6">
    <name type="scientific">Thermofilum pendens</name>
    <dbReference type="NCBI Taxonomy" id="2269"/>
    <lineage>
        <taxon>Archaea</taxon>
        <taxon>Thermoproteota</taxon>
        <taxon>Thermoprotei</taxon>
        <taxon>Thermofilales</taxon>
        <taxon>Thermofilaceae</taxon>
        <taxon>Thermofilum</taxon>
    </lineage>
</organism>
<dbReference type="InterPro" id="IPR058240">
    <property type="entry name" value="rSAM_sf"/>
</dbReference>
<dbReference type="InterPro" id="IPR007197">
    <property type="entry name" value="rSAM"/>
</dbReference>
<dbReference type="InterPro" id="IPR040085">
    <property type="entry name" value="MJ0674-like"/>
</dbReference>
<dbReference type="Pfam" id="PF04055">
    <property type="entry name" value="Radical_SAM"/>
    <property type="match status" value="1"/>
</dbReference>
<dbReference type="GO" id="GO:0051536">
    <property type="term" value="F:iron-sulfur cluster binding"/>
    <property type="evidence" value="ECO:0007669"/>
    <property type="project" value="UniProtKB-KW"/>
</dbReference>